<protein>
    <submittedName>
        <fullName evidence="1">Uracil-DNA glycosylase family protein</fullName>
    </submittedName>
</protein>
<dbReference type="RefSeq" id="WP_269331113.1">
    <property type="nucleotide sequence ID" value="NZ_JAMZFT010000001.1"/>
</dbReference>
<dbReference type="EMBL" id="JAMZFT010000001">
    <property type="protein sequence ID" value="MCP1335160.1"/>
    <property type="molecule type" value="Genomic_DNA"/>
</dbReference>
<dbReference type="SUPFAM" id="SSF52141">
    <property type="entry name" value="Uracil-DNA glycosylase-like"/>
    <property type="match status" value="1"/>
</dbReference>
<comment type="caution">
    <text evidence="1">The sequence shown here is derived from an EMBL/GenBank/DDBJ whole genome shotgun (WGS) entry which is preliminary data.</text>
</comment>
<dbReference type="Gene3D" id="3.40.470.10">
    <property type="entry name" value="Uracil-DNA glycosylase-like domain"/>
    <property type="match status" value="1"/>
</dbReference>
<accession>A0A9J6PBN4</accession>
<dbReference type="InterPro" id="IPR036895">
    <property type="entry name" value="Uracil-DNA_glycosylase-like_sf"/>
</dbReference>
<dbReference type="Proteomes" id="UP001055804">
    <property type="component" value="Unassembled WGS sequence"/>
</dbReference>
<gene>
    <name evidence="1" type="ORF">NJQ99_01925</name>
</gene>
<proteinExistence type="predicted"/>
<keyword evidence="2" id="KW-1185">Reference proteome</keyword>
<evidence type="ECO:0000313" key="2">
    <source>
        <dbReference type="Proteomes" id="UP001055804"/>
    </source>
</evidence>
<name>A0A9J6PBN4_9PROT</name>
<sequence>MIDEIARNIDPRLNNVNGRVFYSGRAAFEGQGRVYVLGYNPGGAPDEHEGETISAHTRYVLDETPACWSAYCNDSWMGKAPGQKPLQRRVRHLLNALGLDPRETPSSNLIFKRSSNSSAFTTAEKKELAEACWPVHDAVLRLLAPSAIICLGHEAGDQVRRRVGATQKLDTFTERNGREWSSHAYKAPSGLLVFSLTHPGRADWTAAPSDPSPFVRDMLRQTA</sequence>
<reference evidence="1" key="1">
    <citation type="submission" date="2022-06" db="EMBL/GenBank/DDBJ databases">
        <title>Isolation and Genomics of Futiania mangrovii gen. nov., sp. nov., a Rare and Metabolically-versatile member in the Class Alphaproteobacteria.</title>
        <authorList>
            <person name="Liu L."/>
            <person name="Huang W.-C."/>
            <person name="Pan J."/>
            <person name="Li J."/>
            <person name="Huang Y."/>
            <person name="Du H."/>
            <person name="Liu Y."/>
            <person name="Li M."/>
        </authorList>
    </citation>
    <scope>NUCLEOTIDE SEQUENCE</scope>
    <source>
        <strain evidence="1">FT118</strain>
    </source>
</reference>
<evidence type="ECO:0000313" key="1">
    <source>
        <dbReference type="EMBL" id="MCP1335160.1"/>
    </source>
</evidence>
<dbReference type="AlphaFoldDB" id="A0A9J6PBN4"/>
<organism evidence="1 2">
    <name type="scientific">Futiania mangrovi</name>
    <dbReference type="NCBI Taxonomy" id="2959716"/>
    <lineage>
        <taxon>Bacteria</taxon>
        <taxon>Pseudomonadati</taxon>
        <taxon>Pseudomonadota</taxon>
        <taxon>Alphaproteobacteria</taxon>
        <taxon>Futianiales</taxon>
        <taxon>Futianiaceae</taxon>
        <taxon>Futiania</taxon>
    </lineage>
</organism>